<protein>
    <submittedName>
        <fullName evidence="2">Deacylase</fullName>
    </submittedName>
</protein>
<keyword evidence="1" id="KW-0732">Signal</keyword>
<dbReference type="OrthoDB" id="627554at2"/>
<dbReference type="Gene3D" id="2.40.160.20">
    <property type="match status" value="1"/>
</dbReference>
<name>A0A095SXW9_9FLAO</name>
<feature type="chain" id="PRO_5001911370" evidence="1">
    <location>
        <begin position="18"/>
        <end position="363"/>
    </location>
</feature>
<evidence type="ECO:0000256" key="1">
    <source>
        <dbReference type="SAM" id="SignalP"/>
    </source>
</evidence>
<accession>A0A095SXW9</accession>
<dbReference type="eggNOG" id="ENOG502Z8CE">
    <property type="taxonomic scope" value="Bacteria"/>
</dbReference>
<dbReference type="InterPro" id="IPR018550">
    <property type="entry name" value="Lipid-A_deacylase-rel"/>
</dbReference>
<proteinExistence type="predicted"/>
<dbReference type="Proteomes" id="UP000029554">
    <property type="component" value="Unassembled WGS sequence"/>
</dbReference>
<keyword evidence="3" id="KW-1185">Reference proteome</keyword>
<sequence length="363" mass="41671">MRKLYFLVVLFSATLFAQETKETNAVDVTFLRGNVLPHTDDLYHLVTGHPEGVMINFSKQTHGSKEWHKIFGYPDYGAYFLYQDFKNEILGKSYAAGMHYDFYFLNRNLVFKLAQGIAITTNPHDKETNSKNSAFGSKLLGNTNFGLTYKKDYLVDNFGLQAGILFTHFSNGRMKAPNSGINTYSLSVGVNYNFEEKVKREKDTAKVDLTFKEPIRYNIILRTGVNESPIIGSGQHAFYHLGFYADKRLNRKSAVQLGSELFLSNFFKDFIKYQSVAYPEKNLDPNTDFKRVGVFVGYELFINKISLEGQVGYYVYQPYKYNIPVYDRVGMKYYFNKKIFTGLSIKTHGFLAEAMEFAIGVRL</sequence>
<feature type="signal peptide" evidence="1">
    <location>
        <begin position="1"/>
        <end position="17"/>
    </location>
</feature>
<dbReference type="Pfam" id="PF09411">
    <property type="entry name" value="PagL"/>
    <property type="match status" value="1"/>
</dbReference>
<dbReference type="RefSeq" id="WP_035123578.1">
    <property type="nucleotide sequence ID" value="NZ_JRHH01000001.1"/>
</dbReference>
<dbReference type="EMBL" id="JRHH01000001">
    <property type="protein sequence ID" value="KGD69417.1"/>
    <property type="molecule type" value="Genomic_DNA"/>
</dbReference>
<evidence type="ECO:0000313" key="3">
    <source>
        <dbReference type="Proteomes" id="UP000029554"/>
    </source>
</evidence>
<gene>
    <name evidence="2" type="ORF">LG45_01195</name>
</gene>
<evidence type="ECO:0000313" key="2">
    <source>
        <dbReference type="EMBL" id="KGD69417.1"/>
    </source>
</evidence>
<reference evidence="2 3" key="1">
    <citation type="submission" date="2014-09" db="EMBL/GenBank/DDBJ databases">
        <title>Whole Genome Shotgun of Flavobacterium aquatile LMG 4008.</title>
        <authorList>
            <person name="Gale A.N."/>
            <person name="Pipes S.E."/>
            <person name="Newman J.D."/>
        </authorList>
    </citation>
    <scope>NUCLEOTIDE SEQUENCE [LARGE SCALE GENOMIC DNA]</scope>
    <source>
        <strain evidence="2 3">LMG 4008</strain>
    </source>
</reference>
<dbReference type="STRING" id="1453498.LG45_01195"/>
<dbReference type="AlphaFoldDB" id="A0A095SXW9"/>
<organism evidence="2 3">
    <name type="scientific">Flavobacterium aquatile LMG 4008 = ATCC 11947</name>
    <dbReference type="NCBI Taxonomy" id="1453498"/>
    <lineage>
        <taxon>Bacteria</taxon>
        <taxon>Pseudomonadati</taxon>
        <taxon>Bacteroidota</taxon>
        <taxon>Flavobacteriia</taxon>
        <taxon>Flavobacteriales</taxon>
        <taxon>Flavobacteriaceae</taxon>
        <taxon>Flavobacterium</taxon>
    </lineage>
</organism>
<comment type="caution">
    <text evidence="2">The sequence shown here is derived from an EMBL/GenBank/DDBJ whole genome shotgun (WGS) entry which is preliminary data.</text>
</comment>